<dbReference type="eggNOG" id="ENOG503324I">
    <property type="taxonomic scope" value="Bacteria"/>
</dbReference>
<reference evidence="2 3" key="1">
    <citation type="submission" date="2010-12" db="EMBL/GenBank/DDBJ databases">
        <authorList>
            <person name="Muzny D."/>
            <person name="Qin X."/>
            <person name="Deng J."/>
            <person name="Jiang H."/>
            <person name="Liu Y."/>
            <person name="Qu J."/>
            <person name="Song X.-Z."/>
            <person name="Zhang L."/>
            <person name="Thornton R."/>
            <person name="Coyle M."/>
            <person name="Francisco L."/>
            <person name="Jackson L."/>
            <person name="Javaid M."/>
            <person name="Korchina V."/>
            <person name="Kovar C."/>
            <person name="Mata R."/>
            <person name="Mathew T."/>
            <person name="Ngo R."/>
            <person name="Nguyen L."/>
            <person name="Nguyen N."/>
            <person name="Okwuonu G."/>
            <person name="Ongeri F."/>
            <person name="Pham C."/>
            <person name="Simmons D."/>
            <person name="Wilczek-Boney K."/>
            <person name="Hale W."/>
            <person name="Jakkamsetti A."/>
            <person name="Pham P."/>
            <person name="Ruth R."/>
            <person name="San Lucas F."/>
            <person name="Warren J."/>
            <person name="Zhang J."/>
            <person name="Zhao Z."/>
            <person name="Zhou C."/>
            <person name="Zhu D."/>
            <person name="Lee S."/>
            <person name="Bess C."/>
            <person name="Blankenburg K."/>
            <person name="Forbes L."/>
            <person name="Fu Q."/>
            <person name="Gubbala S."/>
            <person name="Hirani K."/>
            <person name="Jayaseelan J.C."/>
            <person name="Lara F."/>
            <person name="Munidasa M."/>
            <person name="Palculict T."/>
            <person name="Patil S."/>
            <person name="Pu L.-L."/>
            <person name="Saada N."/>
            <person name="Tang L."/>
            <person name="Weissenberger G."/>
            <person name="Zhu Y."/>
            <person name="Hemphill L."/>
            <person name="Shang Y."/>
            <person name="Youmans B."/>
            <person name="Ayvaz T."/>
            <person name="Ross M."/>
            <person name="Santibanez J."/>
            <person name="Aqrawi P."/>
            <person name="Gross S."/>
            <person name="Joshi V."/>
            <person name="Fowler G."/>
            <person name="Nazareth L."/>
            <person name="Reid J."/>
            <person name="Worley K."/>
            <person name="Petrosino J."/>
            <person name="Highlander S."/>
            <person name="Gibbs R."/>
        </authorList>
    </citation>
    <scope>NUCLEOTIDE SEQUENCE [LARGE SCALE GENOMIC DNA]</scope>
    <source>
        <strain evidence="3">DSM 15952 / CCUG 50447 / LMG 22039 / TP 1.5</strain>
    </source>
</reference>
<dbReference type="RefSeq" id="WP_007207221.1">
    <property type="nucleotide sequence ID" value="NZ_GL622241.1"/>
</dbReference>
<evidence type="ECO:0000313" key="3">
    <source>
        <dbReference type="Proteomes" id="UP000010296"/>
    </source>
</evidence>
<dbReference type="STRING" id="888064.HMPREF9088_0200"/>
<name>E6LCW0_ENTI1</name>
<keyword evidence="1" id="KW-1133">Transmembrane helix</keyword>
<proteinExistence type="predicted"/>
<dbReference type="HOGENOM" id="CLU_1218271_0_0_9"/>
<comment type="caution">
    <text evidence="2">The sequence shown here is derived from an EMBL/GenBank/DDBJ whole genome shotgun (WGS) entry which is preliminary data.</text>
</comment>
<protein>
    <submittedName>
        <fullName evidence="2">Uncharacterized protein</fullName>
    </submittedName>
</protein>
<evidence type="ECO:0000313" key="2">
    <source>
        <dbReference type="EMBL" id="EFU74970.1"/>
    </source>
</evidence>
<dbReference type="OrthoDB" id="2181248at2"/>
<sequence>MIGKVFTPEKWRHAEFFYHTGVMSLLLLAVVCLLFLCIFLLYVKSHKGRSLAIFGGMLLMCGVVYLVGNSYYGAYYTYMPDVQPNIRDRERAFIGYKYYDGATMTAYTHIQNIAGIEKLGIYEAKPVEREIEYLGYAYGSVYFKVGAQQYYLRTTPEFQENATAKLIGVQYHLKASAAGFKQLGFFSETNNFLTKVVLPMSEKSVVYEQKDGKMSKDFTVNQNEWAANK</sequence>
<evidence type="ECO:0000256" key="1">
    <source>
        <dbReference type="SAM" id="Phobius"/>
    </source>
</evidence>
<keyword evidence="1" id="KW-0472">Membrane</keyword>
<keyword evidence="1" id="KW-0812">Transmembrane</keyword>
<keyword evidence="3" id="KW-1185">Reference proteome</keyword>
<accession>E6LCW0</accession>
<feature type="transmembrane region" description="Helical" evidence="1">
    <location>
        <begin position="16"/>
        <end position="43"/>
    </location>
</feature>
<gene>
    <name evidence="2" type="ORF">HMPREF9088_0200</name>
</gene>
<dbReference type="Proteomes" id="UP000010296">
    <property type="component" value="Unassembled WGS sequence"/>
</dbReference>
<dbReference type="AlphaFoldDB" id="E6LCW0"/>
<dbReference type="EMBL" id="AEPV01000004">
    <property type="protein sequence ID" value="EFU74970.1"/>
    <property type="molecule type" value="Genomic_DNA"/>
</dbReference>
<organism evidence="2 3">
    <name type="scientific">Enterococcus italicus (strain DSM 15952 / CCUG 50447 / LMG 22039 / TP 1.5)</name>
    <dbReference type="NCBI Taxonomy" id="888064"/>
    <lineage>
        <taxon>Bacteria</taxon>
        <taxon>Bacillati</taxon>
        <taxon>Bacillota</taxon>
        <taxon>Bacilli</taxon>
        <taxon>Lactobacillales</taxon>
        <taxon>Enterococcaceae</taxon>
        <taxon>Enterococcus</taxon>
    </lineage>
</organism>
<feature type="transmembrane region" description="Helical" evidence="1">
    <location>
        <begin position="50"/>
        <end position="68"/>
    </location>
</feature>
<dbReference type="PATRIC" id="fig|888064.11.peg.502"/>